<evidence type="ECO:0000259" key="3">
    <source>
        <dbReference type="Pfam" id="PF01648"/>
    </source>
</evidence>
<reference evidence="4 5" key="1">
    <citation type="journal article" date="2021" name="ISME Commun">
        <title>Automated analysis of genomic sequences facilitates high-throughput and comprehensive description of bacteria.</title>
        <authorList>
            <person name="Hitch T.C.A."/>
        </authorList>
    </citation>
    <scope>NUCLEOTIDE SEQUENCE [LARGE SCALE GENOMIC DNA]</scope>
    <source>
        <strain evidence="4 5">Sanger_03</strain>
    </source>
</reference>
<keyword evidence="5" id="KW-1185">Reference proteome</keyword>
<name>A0ABT2RPS6_9FIRM</name>
<sequence>MIQTWAADITPLCESSIYRKYYNLVPDFRKEKADKIQDMQGKAQSVGVWILLMRMREAYGISGETVFNLSHSGQYVLCSVDDGKGVFPEVKLGCDIEVAGEYNEKRQRLAERFFSEGEVSYILSKKTEEEKRQAFYRLWVLKESFMKATRLGMKLDMRSFEVQFDSEDGAVLARQPEAIKDVWHYQEYEIEGIEAKIAVCSTADEFGQPEMPQLFR</sequence>
<proteinExistence type="inferred from homology"/>
<dbReference type="SUPFAM" id="SSF56214">
    <property type="entry name" value="4'-phosphopantetheinyl transferase"/>
    <property type="match status" value="1"/>
</dbReference>
<dbReference type="Proteomes" id="UP001652431">
    <property type="component" value="Unassembled WGS sequence"/>
</dbReference>
<evidence type="ECO:0000256" key="1">
    <source>
        <dbReference type="ARBA" id="ARBA00010990"/>
    </source>
</evidence>
<organism evidence="4 5">
    <name type="scientific">Dorea acetigenes</name>
    <dbReference type="NCBI Taxonomy" id="2981787"/>
    <lineage>
        <taxon>Bacteria</taxon>
        <taxon>Bacillati</taxon>
        <taxon>Bacillota</taxon>
        <taxon>Clostridia</taxon>
        <taxon>Lachnospirales</taxon>
        <taxon>Lachnospiraceae</taxon>
        <taxon>Dorea</taxon>
    </lineage>
</organism>
<dbReference type="PANTHER" id="PTHR12215:SF10">
    <property type="entry name" value="L-AMINOADIPATE-SEMIALDEHYDE DEHYDROGENASE-PHOSPHOPANTETHEINYL TRANSFERASE"/>
    <property type="match status" value="1"/>
</dbReference>
<dbReference type="Gene3D" id="3.90.470.20">
    <property type="entry name" value="4'-phosphopantetheinyl transferase domain"/>
    <property type="match status" value="2"/>
</dbReference>
<evidence type="ECO:0000313" key="4">
    <source>
        <dbReference type="EMBL" id="MCU6687420.1"/>
    </source>
</evidence>
<dbReference type="InterPro" id="IPR050559">
    <property type="entry name" value="P-Pant_transferase_sf"/>
</dbReference>
<dbReference type="InterPro" id="IPR008278">
    <property type="entry name" value="4-PPantetheinyl_Trfase_dom"/>
</dbReference>
<dbReference type="InterPro" id="IPR037143">
    <property type="entry name" value="4-PPantetheinyl_Trfase_dom_sf"/>
</dbReference>
<feature type="domain" description="4'-phosphopantetheinyl transferase" evidence="3">
    <location>
        <begin position="92"/>
        <end position="191"/>
    </location>
</feature>
<dbReference type="PANTHER" id="PTHR12215">
    <property type="entry name" value="PHOSPHOPANTETHEINE TRANSFERASE"/>
    <property type="match status" value="1"/>
</dbReference>
<evidence type="ECO:0000256" key="2">
    <source>
        <dbReference type="ARBA" id="ARBA00022679"/>
    </source>
</evidence>
<evidence type="ECO:0000313" key="5">
    <source>
        <dbReference type="Proteomes" id="UP001652431"/>
    </source>
</evidence>
<dbReference type="EMBL" id="JAOQJU010000019">
    <property type="protein sequence ID" value="MCU6687420.1"/>
    <property type="molecule type" value="Genomic_DNA"/>
</dbReference>
<protein>
    <submittedName>
        <fullName evidence="4">4'-phosphopantetheinyl transferase superfamily protein</fullName>
    </submittedName>
</protein>
<accession>A0ABT2RPS6</accession>
<dbReference type="RefSeq" id="WP_158371118.1">
    <property type="nucleotide sequence ID" value="NZ_JAOQJU010000019.1"/>
</dbReference>
<comment type="similarity">
    <text evidence="1">Belongs to the P-Pant transferase superfamily. Gsp/Sfp/HetI/AcpT family.</text>
</comment>
<dbReference type="Pfam" id="PF01648">
    <property type="entry name" value="ACPS"/>
    <property type="match status" value="1"/>
</dbReference>
<keyword evidence="2 4" id="KW-0808">Transferase</keyword>
<gene>
    <name evidence="4" type="ORF">OCV99_12915</name>
</gene>
<comment type="caution">
    <text evidence="4">The sequence shown here is derived from an EMBL/GenBank/DDBJ whole genome shotgun (WGS) entry which is preliminary data.</text>
</comment>
<dbReference type="GO" id="GO:0016740">
    <property type="term" value="F:transferase activity"/>
    <property type="evidence" value="ECO:0007669"/>
    <property type="project" value="UniProtKB-KW"/>
</dbReference>